<evidence type="ECO:0000256" key="6">
    <source>
        <dbReference type="ARBA" id="ARBA00023239"/>
    </source>
</evidence>
<evidence type="ECO:0000256" key="9">
    <source>
        <dbReference type="RuleBase" id="RU004338"/>
    </source>
</evidence>
<keyword evidence="6 9" id="KW-0456">Lyase</keyword>
<sequence length="175" mass="18612">MTDADPQRFCAADLYDVHAASLRVCALQFRSFGQRGSFWGRAETLRTFEDHTPVLNAVSQPGAGRVLVVDAGGSLRVGVMGDRLAAIAQQNGWAGVVIHGAIRDSRGINALDIGVKAMGTTARRGWAPTQGTLGETLTLGEVSITPAEWVYCDEDAVMVSDRFLDPVGIAPQGLE</sequence>
<dbReference type="NCBIfam" id="TIGR01935">
    <property type="entry name" value="NOT-MenG"/>
    <property type="match status" value="1"/>
</dbReference>
<comment type="cofactor">
    <cofactor evidence="2 9">
        <name>a divalent metal cation</name>
        <dbReference type="ChEBI" id="CHEBI:60240"/>
    </cofactor>
</comment>
<evidence type="ECO:0000313" key="11">
    <source>
        <dbReference type="Proteomes" id="UP001208938"/>
    </source>
</evidence>
<comment type="function">
    <text evidence="7 9">Catalyzes the aldol cleavage of 4-hydroxy-4-methyl-2-oxoglutarate (HMG) into 2 molecules of pyruvate. Also contains a secondary oxaloacetate (OAA) decarboxylase activity due to the common pyruvate enolate transition state formed following C-C bond cleavage in the retro-aldol and decarboxylation reactions.</text>
</comment>
<dbReference type="RefSeq" id="WP_264504202.1">
    <property type="nucleotide sequence ID" value="NZ_JAPDFL010000001.1"/>
</dbReference>
<dbReference type="Gene3D" id="3.50.30.40">
    <property type="entry name" value="Ribonuclease E inhibitor RraA/RraA-like"/>
    <property type="match status" value="1"/>
</dbReference>
<evidence type="ECO:0000256" key="2">
    <source>
        <dbReference type="ARBA" id="ARBA00001968"/>
    </source>
</evidence>
<comment type="subunit">
    <text evidence="4 9">Homotrimer.</text>
</comment>
<comment type="catalytic activity">
    <reaction evidence="1 9">
        <text>4-hydroxy-4-methyl-2-oxoglutarate = 2 pyruvate</text>
        <dbReference type="Rhea" id="RHEA:22748"/>
        <dbReference type="ChEBI" id="CHEBI:15361"/>
        <dbReference type="ChEBI" id="CHEBI:58276"/>
        <dbReference type="EC" id="4.1.3.17"/>
    </reaction>
</comment>
<evidence type="ECO:0000256" key="7">
    <source>
        <dbReference type="ARBA" id="ARBA00025046"/>
    </source>
</evidence>
<evidence type="ECO:0000256" key="3">
    <source>
        <dbReference type="ARBA" id="ARBA00008621"/>
    </source>
</evidence>
<evidence type="ECO:0000256" key="8">
    <source>
        <dbReference type="ARBA" id="ARBA00047973"/>
    </source>
</evidence>
<dbReference type="CDD" id="cd16841">
    <property type="entry name" value="RraA_family"/>
    <property type="match status" value="1"/>
</dbReference>
<proteinExistence type="inferred from homology"/>
<dbReference type="EMBL" id="JAPDFL010000001">
    <property type="protein sequence ID" value="MCW1931048.1"/>
    <property type="molecule type" value="Genomic_DNA"/>
</dbReference>
<dbReference type="PANTHER" id="PTHR33254">
    <property type="entry name" value="4-HYDROXY-4-METHYL-2-OXOGLUTARATE ALDOLASE 3-RELATED"/>
    <property type="match status" value="1"/>
</dbReference>
<dbReference type="NCBIfam" id="NF006875">
    <property type="entry name" value="PRK09372.1"/>
    <property type="match status" value="1"/>
</dbReference>
<dbReference type="EC" id="4.1.1.112" evidence="9"/>
<evidence type="ECO:0000256" key="5">
    <source>
        <dbReference type="ARBA" id="ARBA00022723"/>
    </source>
</evidence>
<name>A0ABT3GU37_9RHOB</name>
<gene>
    <name evidence="10" type="primary">rraA</name>
    <name evidence="10" type="ORF">OKW52_01860</name>
</gene>
<dbReference type="Pfam" id="PF03737">
    <property type="entry name" value="RraA-like"/>
    <property type="match status" value="1"/>
</dbReference>
<organism evidence="10 11">
    <name type="scientific">Pararhodobacter zhoushanensis</name>
    <dbReference type="NCBI Taxonomy" id="2479545"/>
    <lineage>
        <taxon>Bacteria</taxon>
        <taxon>Pseudomonadati</taxon>
        <taxon>Pseudomonadota</taxon>
        <taxon>Alphaproteobacteria</taxon>
        <taxon>Rhodobacterales</taxon>
        <taxon>Paracoccaceae</taxon>
        <taxon>Pararhodobacter</taxon>
    </lineage>
</organism>
<evidence type="ECO:0000256" key="1">
    <source>
        <dbReference type="ARBA" id="ARBA00001342"/>
    </source>
</evidence>
<protein>
    <recommendedName>
        <fullName evidence="9">4-hydroxy-4-methyl-2-oxoglutarate aldolase</fullName>
        <shortName evidence="9">HMG aldolase</shortName>
        <ecNumber evidence="9">4.1.1.112</ecNumber>
        <ecNumber evidence="9">4.1.3.17</ecNumber>
    </recommendedName>
    <alternativeName>
        <fullName evidence="9">Oxaloacetate decarboxylase</fullName>
    </alternativeName>
</protein>
<keyword evidence="5 9" id="KW-0479">Metal-binding</keyword>
<dbReference type="SUPFAM" id="SSF89562">
    <property type="entry name" value="RraA-like"/>
    <property type="match status" value="1"/>
</dbReference>
<dbReference type="Proteomes" id="UP001208938">
    <property type="component" value="Unassembled WGS sequence"/>
</dbReference>
<evidence type="ECO:0000313" key="10">
    <source>
        <dbReference type="EMBL" id="MCW1931048.1"/>
    </source>
</evidence>
<dbReference type="PANTHER" id="PTHR33254:SF4">
    <property type="entry name" value="4-HYDROXY-4-METHYL-2-OXOGLUTARATE ALDOLASE 3-RELATED"/>
    <property type="match status" value="1"/>
</dbReference>
<reference evidence="10 11" key="1">
    <citation type="submission" date="2022-10" db="EMBL/GenBank/DDBJ databases">
        <title>Pararhodobacter sp. nov., isolated from marine algae.</title>
        <authorList>
            <person name="Choi B.J."/>
            <person name="Kim J.M."/>
            <person name="Lee J.K."/>
            <person name="Choi D.G."/>
            <person name="Jeon C.O."/>
        </authorList>
    </citation>
    <scope>NUCLEOTIDE SEQUENCE [LARGE SCALE GENOMIC DNA]</scope>
    <source>
        <strain evidence="10 11">ZQ420</strain>
    </source>
</reference>
<comment type="similarity">
    <text evidence="3 9">Belongs to the class II aldolase/RraA-like family.</text>
</comment>
<dbReference type="InterPro" id="IPR010203">
    <property type="entry name" value="RraA"/>
</dbReference>
<comment type="caution">
    <text evidence="10">The sequence shown here is derived from an EMBL/GenBank/DDBJ whole genome shotgun (WGS) entry which is preliminary data.</text>
</comment>
<keyword evidence="11" id="KW-1185">Reference proteome</keyword>
<dbReference type="InterPro" id="IPR036704">
    <property type="entry name" value="RraA/RraA-like_sf"/>
</dbReference>
<dbReference type="InterPro" id="IPR005493">
    <property type="entry name" value="RraA/RraA-like"/>
</dbReference>
<evidence type="ECO:0000256" key="4">
    <source>
        <dbReference type="ARBA" id="ARBA00011233"/>
    </source>
</evidence>
<comment type="catalytic activity">
    <reaction evidence="8 9">
        <text>oxaloacetate + H(+) = pyruvate + CO2</text>
        <dbReference type="Rhea" id="RHEA:15641"/>
        <dbReference type="ChEBI" id="CHEBI:15361"/>
        <dbReference type="ChEBI" id="CHEBI:15378"/>
        <dbReference type="ChEBI" id="CHEBI:16452"/>
        <dbReference type="ChEBI" id="CHEBI:16526"/>
        <dbReference type="EC" id="4.1.1.112"/>
    </reaction>
</comment>
<dbReference type="EC" id="4.1.3.17" evidence="9"/>
<accession>A0ABT3GU37</accession>